<name>A0A9P5CKX9_CRYP1</name>
<protein>
    <submittedName>
        <fullName evidence="2">Uncharacterized protein</fullName>
    </submittedName>
</protein>
<feature type="region of interest" description="Disordered" evidence="1">
    <location>
        <begin position="21"/>
        <end position="54"/>
    </location>
</feature>
<accession>A0A9P5CKX9</accession>
<sequence length="54" mass="5897">MDCLVSQAYVVALPVKRQKRSTSFTGMSGMNKRHGATGLDVDIPIDSEVSRQTN</sequence>
<organism evidence="2 3">
    <name type="scientific">Cryphonectria parasitica (strain ATCC 38755 / EP155)</name>
    <dbReference type="NCBI Taxonomy" id="660469"/>
    <lineage>
        <taxon>Eukaryota</taxon>
        <taxon>Fungi</taxon>
        <taxon>Dikarya</taxon>
        <taxon>Ascomycota</taxon>
        <taxon>Pezizomycotina</taxon>
        <taxon>Sordariomycetes</taxon>
        <taxon>Sordariomycetidae</taxon>
        <taxon>Diaporthales</taxon>
        <taxon>Cryphonectriaceae</taxon>
        <taxon>Cryphonectria-Endothia species complex</taxon>
        <taxon>Cryphonectria</taxon>
    </lineage>
</organism>
<gene>
    <name evidence="2" type="ORF">M406DRAFT_57574</name>
</gene>
<evidence type="ECO:0000256" key="1">
    <source>
        <dbReference type="SAM" id="MobiDB-lite"/>
    </source>
</evidence>
<dbReference type="EMBL" id="MU032351">
    <property type="protein sequence ID" value="KAF3761436.1"/>
    <property type="molecule type" value="Genomic_DNA"/>
</dbReference>
<evidence type="ECO:0000313" key="2">
    <source>
        <dbReference type="EMBL" id="KAF3761436.1"/>
    </source>
</evidence>
<dbReference type="GeneID" id="63841717"/>
<dbReference type="Proteomes" id="UP000803844">
    <property type="component" value="Unassembled WGS sequence"/>
</dbReference>
<dbReference type="AlphaFoldDB" id="A0A9P5CKX9"/>
<dbReference type="RefSeq" id="XP_040772415.1">
    <property type="nucleotide sequence ID" value="XM_040924588.1"/>
</dbReference>
<comment type="caution">
    <text evidence="2">The sequence shown here is derived from an EMBL/GenBank/DDBJ whole genome shotgun (WGS) entry which is preliminary data.</text>
</comment>
<reference evidence="2" key="1">
    <citation type="journal article" date="2020" name="Phytopathology">
        <title>Genome sequence of the chestnut blight fungus Cryphonectria parasitica EP155: A fundamental resource for an archetypical invasive plant pathogen.</title>
        <authorList>
            <person name="Crouch J.A."/>
            <person name="Dawe A."/>
            <person name="Aerts A."/>
            <person name="Barry K."/>
            <person name="Churchill A.C.L."/>
            <person name="Grimwood J."/>
            <person name="Hillman B."/>
            <person name="Milgroom M.G."/>
            <person name="Pangilinan J."/>
            <person name="Smith M."/>
            <person name="Salamov A."/>
            <person name="Schmutz J."/>
            <person name="Yadav J."/>
            <person name="Grigoriev I.V."/>
            <person name="Nuss D."/>
        </authorList>
    </citation>
    <scope>NUCLEOTIDE SEQUENCE</scope>
    <source>
        <strain evidence="2">EP155</strain>
    </source>
</reference>
<proteinExistence type="predicted"/>
<evidence type="ECO:0000313" key="3">
    <source>
        <dbReference type="Proteomes" id="UP000803844"/>
    </source>
</evidence>
<keyword evidence="3" id="KW-1185">Reference proteome</keyword>